<accession>A0A0G2ZFE9</accession>
<evidence type="ECO:0000313" key="3">
    <source>
        <dbReference type="Proteomes" id="UP000035159"/>
    </source>
</evidence>
<keyword evidence="3" id="KW-1185">Reference proteome</keyword>
<sequence length="191" mass="21586">MTTKWSFFKSERTDRKKGFLLTEVLVALAIYSVVLLSVVVVSNLFFKISEQLKISMLLDEEIVKLHTSIQSIVSRQWTLMATITDITDPEALSGNSITLISSIPANNQTGWVTAVSTITHDPVRKELLYLLPKDESGEIITTSVSKYLDSFSVSLIPGTDYIKYDATFCYYDPNVEQPIMQRRVEGAVRFY</sequence>
<dbReference type="RefSeq" id="WP_047754628.1">
    <property type="nucleotide sequence ID" value="NZ_CP011232.1"/>
</dbReference>
<keyword evidence="1" id="KW-0812">Transmembrane</keyword>
<keyword evidence="1" id="KW-0472">Membrane</keyword>
<gene>
    <name evidence="2" type="ORF">IX53_06295</name>
</gene>
<reference evidence="2 3" key="1">
    <citation type="submission" date="2015-04" db="EMBL/GenBank/DDBJ databases">
        <title>Complete Genome Sequence of Kosmotoga pacifica SLHLJ1.</title>
        <authorList>
            <person name="Jiang L.J."/>
            <person name="Shao Z.Z."/>
            <person name="Jebbar M."/>
        </authorList>
    </citation>
    <scope>NUCLEOTIDE SEQUENCE [LARGE SCALE GENOMIC DNA]</scope>
    <source>
        <strain evidence="2 3">SLHLJ1</strain>
    </source>
</reference>
<name>A0A0G2ZFE9_9BACT</name>
<dbReference type="PATRIC" id="fig|1330330.3.peg.1272"/>
<dbReference type="EMBL" id="CP011232">
    <property type="protein sequence ID" value="AKI97493.1"/>
    <property type="molecule type" value="Genomic_DNA"/>
</dbReference>
<organism evidence="2 3">
    <name type="scientific">Kosmotoga pacifica</name>
    <dbReference type="NCBI Taxonomy" id="1330330"/>
    <lineage>
        <taxon>Bacteria</taxon>
        <taxon>Thermotogati</taxon>
        <taxon>Thermotogota</taxon>
        <taxon>Thermotogae</taxon>
        <taxon>Kosmotogales</taxon>
        <taxon>Kosmotogaceae</taxon>
        <taxon>Kosmotoga</taxon>
    </lineage>
</organism>
<evidence type="ECO:0000256" key="1">
    <source>
        <dbReference type="SAM" id="Phobius"/>
    </source>
</evidence>
<proteinExistence type="predicted"/>
<evidence type="ECO:0000313" key="2">
    <source>
        <dbReference type="EMBL" id="AKI97493.1"/>
    </source>
</evidence>
<keyword evidence="1" id="KW-1133">Transmembrane helix</keyword>
<dbReference type="Proteomes" id="UP000035159">
    <property type="component" value="Chromosome"/>
</dbReference>
<dbReference type="STRING" id="1330330.IX53_06295"/>
<feature type="transmembrane region" description="Helical" evidence="1">
    <location>
        <begin position="20"/>
        <end position="46"/>
    </location>
</feature>
<protein>
    <submittedName>
        <fullName evidence="2">Uncharacterized protein</fullName>
    </submittedName>
</protein>
<dbReference type="AlphaFoldDB" id="A0A0G2ZFE9"/>
<dbReference type="KEGG" id="kpf:IX53_06295"/>